<evidence type="ECO:0000256" key="7">
    <source>
        <dbReference type="SAM" id="MobiDB-lite"/>
    </source>
</evidence>
<evidence type="ECO:0000313" key="9">
    <source>
        <dbReference type="EMBL" id="KAL3679181.1"/>
    </source>
</evidence>
<evidence type="ECO:0000256" key="2">
    <source>
        <dbReference type="ARBA" id="ARBA00009592"/>
    </source>
</evidence>
<dbReference type="PANTHER" id="PTHR48065:SF75">
    <property type="entry name" value="LEUCINE-RICH REPEAT-CONTAINING N-TERMINAL PLANT-TYPE DOMAIN-CONTAINING PROTEIN"/>
    <property type="match status" value="1"/>
</dbReference>
<dbReference type="SUPFAM" id="SSF52058">
    <property type="entry name" value="L domain-like"/>
    <property type="match status" value="1"/>
</dbReference>
<dbReference type="FunFam" id="3.80.10.10:FF:000719">
    <property type="entry name" value="MDIS1-interacting receptor like kinase 2 isoform A"/>
    <property type="match status" value="1"/>
</dbReference>
<feature type="transmembrane region" description="Helical" evidence="8">
    <location>
        <begin position="569"/>
        <end position="592"/>
    </location>
</feature>
<keyword evidence="5" id="KW-0677">Repeat</keyword>
<dbReference type="FunFam" id="3.80.10.10:FF:000213">
    <property type="entry name" value="Tyrosine-sulfated glycopeptide receptor 1"/>
    <property type="match status" value="1"/>
</dbReference>
<dbReference type="AlphaFoldDB" id="A0ABD3GMT6"/>
<evidence type="ECO:0000256" key="1">
    <source>
        <dbReference type="ARBA" id="ARBA00004236"/>
    </source>
</evidence>
<dbReference type="PANTHER" id="PTHR48065">
    <property type="entry name" value="OS10G0469600 PROTEIN"/>
    <property type="match status" value="1"/>
</dbReference>
<evidence type="ECO:0000256" key="3">
    <source>
        <dbReference type="ARBA" id="ARBA00022475"/>
    </source>
</evidence>
<reference evidence="9 10" key="1">
    <citation type="submission" date="2024-09" db="EMBL/GenBank/DDBJ databases">
        <title>Chromosome-scale assembly of Riccia sorocarpa.</title>
        <authorList>
            <person name="Paukszto L."/>
        </authorList>
    </citation>
    <scope>NUCLEOTIDE SEQUENCE [LARGE SCALE GENOMIC DNA]</scope>
    <source>
        <strain evidence="9">LP-2024</strain>
        <tissue evidence="9">Aerial parts of the thallus</tissue>
    </source>
</reference>
<comment type="similarity">
    <text evidence="2">Belongs to the RLP family.</text>
</comment>
<dbReference type="GO" id="GO:0005886">
    <property type="term" value="C:plasma membrane"/>
    <property type="evidence" value="ECO:0007669"/>
    <property type="project" value="UniProtKB-SubCell"/>
</dbReference>
<comment type="subcellular location">
    <subcellularLocation>
        <location evidence="1">Cell membrane</location>
    </subcellularLocation>
</comment>
<keyword evidence="10" id="KW-1185">Reference proteome</keyword>
<comment type="caution">
    <text evidence="9">The sequence shown here is derived from an EMBL/GenBank/DDBJ whole genome shotgun (WGS) entry which is preliminary data.</text>
</comment>
<keyword evidence="6 8" id="KW-0472">Membrane</keyword>
<dbReference type="SMART" id="SM00369">
    <property type="entry name" value="LRR_TYP"/>
    <property type="match status" value="7"/>
</dbReference>
<feature type="compositionally biased region" description="Low complexity" evidence="7">
    <location>
        <begin position="632"/>
        <end position="644"/>
    </location>
</feature>
<name>A0ABD3GMT6_9MARC</name>
<dbReference type="Gene3D" id="3.80.10.10">
    <property type="entry name" value="Ribonuclease Inhibitor"/>
    <property type="match status" value="5"/>
</dbReference>
<feature type="region of interest" description="Disordered" evidence="7">
    <location>
        <begin position="627"/>
        <end position="654"/>
    </location>
</feature>
<evidence type="ECO:0000256" key="8">
    <source>
        <dbReference type="SAM" id="Phobius"/>
    </source>
</evidence>
<keyword evidence="4" id="KW-0433">Leucine-rich repeat</keyword>
<dbReference type="InterPro" id="IPR001611">
    <property type="entry name" value="Leu-rich_rpt"/>
</dbReference>
<gene>
    <name evidence="9" type="ORF">R1sor_022137</name>
</gene>
<keyword evidence="8" id="KW-1133">Transmembrane helix</keyword>
<dbReference type="EMBL" id="JBJQOH010000007">
    <property type="protein sequence ID" value="KAL3679181.1"/>
    <property type="molecule type" value="Genomic_DNA"/>
</dbReference>
<dbReference type="Proteomes" id="UP001633002">
    <property type="component" value="Unassembled WGS sequence"/>
</dbReference>
<evidence type="ECO:0000256" key="4">
    <source>
        <dbReference type="ARBA" id="ARBA00022614"/>
    </source>
</evidence>
<evidence type="ECO:0000313" key="10">
    <source>
        <dbReference type="Proteomes" id="UP001633002"/>
    </source>
</evidence>
<sequence length="654" mass="72122">MELGKVALIEKSSQVEAAPVSSFCASLTGAIPPSIGYSCRRLEYLELAQNELTDSVPSSLGNCSSLVMLDLSENSLSQGIPPELGRLKRLEYLSFSVNKLMTGNIPPTLGNCTSLKELALDTNQFTGSIPRELGSLMNLEGLYLFQNNLTGPIPDSVGNCTKLKYLLLGENKLNGSLPETLGRLKQLEKLHLQRNVFISGEVPWSALSNCSKLSQFVAMRNSLKGTIAIDLGAAFPSLTWLDFSRNHLSGPFPSSILNCTQLELLRLYWNNFTGELDVDLSKLPNLRTLHLSTNKFSGTLAKLNLRNATNLEYLDLSNNSLTGSIPDYSSSDTILPSMKILTFRSNHLSGEIPDWMWKLPKLQVLDLSRNNFSGALPSDWTRLVALTNSSITGTKKPDISDGNPLRTVTYEQTLVTLKNRPLDETYIFGYYTIIDLSNNSLVGVIPQGVEELQGLRALYLTGNNLNGEIPVSLVQMKNLGILDLSVNQLSGDITEFASRLEQRSPAMEYVNVSYNSLTGRVETTVFGMEYWLPNAGLCGRLLRPCSTAEAAGPGEYHDTADDGTSFLELVSIVAFEIGVSIGALLVGVSCLASRRLRTAWFYFPKKRYRQVWPNYIRNRQRPLPLRWEGRSETSSSPETLSLGGDYSRSPSPRS</sequence>
<dbReference type="Pfam" id="PF13855">
    <property type="entry name" value="LRR_8"/>
    <property type="match status" value="3"/>
</dbReference>
<dbReference type="PRINTS" id="PR00019">
    <property type="entry name" value="LEURICHRPT"/>
</dbReference>
<evidence type="ECO:0000256" key="5">
    <source>
        <dbReference type="ARBA" id="ARBA00022737"/>
    </source>
</evidence>
<dbReference type="FunFam" id="3.80.10.10:FF:000383">
    <property type="entry name" value="Leucine-rich repeat receptor protein kinase EMS1"/>
    <property type="match status" value="1"/>
</dbReference>
<evidence type="ECO:0008006" key="11">
    <source>
        <dbReference type="Google" id="ProtNLM"/>
    </source>
</evidence>
<dbReference type="Pfam" id="PF00560">
    <property type="entry name" value="LRR_1"/>
    <property type="match status" value="4"/>
</dbReference>
<protein>
    <recommendedName>
        <fullName evidence="11">Leucine-rich repeat receptor-like protein kinase</fullName>
    </recommendedName>
</protein>
<organism evidence="9 10">
    <name type="scientific">Riccia sorocarpa</name>
    <dbReference type="NCBI Taxonomy" id="122646"/>
    <lineage>
        <taxon>Eukaryota</taxon>
        <taxon>Viridiplantae</taxon>
        <taxon>Streptophyta</taxon>
        <taxon>Embryophyta</taxon>
        <taxon>Marchantiophyta</taxon>
        <taxon>Marchantiopsida</taxon>
        <taxon>Marchantiidae</taxon>
        <taxon>Marchantiales</taxon>
        <taxon>Ricciaceae</taxon>
        <taxon>Riccia</taxon>
    </lineage>
</organism>
<evidence type="ECO:0000256" key="6">
    <source>
        <dbReference type="ARBA" id="ARBA00023136"/>
    </source>
</evidence>
<accession>A0ABD3GMT6</accession>
<dbReference type="InterPro" id="IPR003591">
    <property type="entry name" value="Leu-rich_rpt_typical-subtyp"/>
</dbReference>
<dbReference type="PROSITE" id="PS51450">
    <property type="entry name" value="LRR"/>
    <property type="match status" value="1"/>
</dbReference>
<dbReference type="InterPro" id="IPR032675">
    <property type="entry name" value="LRR_dom_sf"/>
</dbReference>
<keyword evidence="8" id="KW-0812">Transmembrane</keyword>
<keyword evidence="3" id="KW-1003">Cell membrane</keyword>
<proteinExistence type="inferred from homology"/>